<reference evidence="7" key="1">
    <citation type="submission" date="2020-10" db="EMBL/GenBank/DDBJ databases">
        <title>Unveiling of a novel bifunctional photoreceptor, Dualchrome1, isolated from a cosmopolitan green alga.</title>
        <authorList>
            <person name="Suzuki S."/>
            <person name="Kawachi M."/>
        </authorList>
    </citation>
    <scope>NUCLEOTIDE SEQUENCE</scope>
    <source>
        <strain evidence="7">NIES 2893</strain>
    </source>
</reference>
<dbReference type="GO" id="GO:0005852">
    <property type="term" value="C:eukaryotic translation initiation factor 3 complex"/>
    <property type="evidence" value="ECO:0007669"/>
    <property type="project" value="UniProtKB-UniRule"/>
</dbReference>
<evidence type="ECO:0000259" key="6">
    <source>
        <dbReference type="PROSITE" id="PS50249"/>
    </source>
</evidence>
<dbReference type="PROSITE" id="PS50249">
    <property type="entry name" value="MPN"/>
    <property type="match status" value="1"/>
</dbReference>
<feature type="domain" description="MPN" evidence="6">
    <location>
        <begin position="31"/>
        <end position="170"/>
    </location>
</feature>
<evidence type="ECO:0000313" key="7">
    <source>
        <dbReference type="EMBL" id="GHP06489.1"/>
    </source>
</evidence>
<dbReference type="Gene3D" id="3.40.140.10">
    <property type="entry name" value="Cytidine Deaminase, domain 2"/>
    <property type="match status" value="1"/>
</dbReference>
<dbReference type="GO" id="GO:0001732">
    <property type="term" value="P:formation of cytoplasmic translation initiation complex"/>
    <property type="evidence" value="ECO:0007669"/>
    <property type="project" value="UniProtKB-UniRule"/>
</dbReference>
<dbReference type="PANTHER" id="PTHR10410">
    <property type="entry name" value="EUKARYOTIC TRANSLATION INITIATION FACTOR 3 -RELATED"/>
    <property type="match status" value="1"/>
</dbReference>
<comment type="subunit">
    <text evidence="4">Component of the eukaryotic translation initiation factor 3 (eIF-3) complex.</text>
</comment>
<comment type="similarity">
    <text evidence="4">Belongs to the eIF-3 subunit H family.</text>
</comment>
<dbReference type="AlphaFoldDB" id="A0A830HMT7"/>
<comment type="function">
    <text evidence="4">Component of the eukaryotic translation initiation factor 3 (eIF-3) complex, which is involved in protein synthesis of a specialized repertoire of mRNAs and, together with other initiation factors, stimulates binding of mRNA and methionyl-tRNAi to the 40S ribosome. The eIF-3 complex specifically targets and initiates translation of a subset of mRNAs involved in cell proliferation.</text>
</comment>
<dbReference type="CDD" id="cd08065">
    <property type="entry name" value="MPN_eIF3h"/>
    <property type="match status" value="1"/>
</dbReference>
<keyword evidence="3 4" id="KW-0648">Protein biosynthesis</keyword>
<evidence type="ECO:0000256" key="2">
    <source>
        <dbReference type="ARBA" id="ARBA00022540"/>
    </source>
</evidence>
<accession>A0A830HMT7</accession>
<feature type="compositionally biased region" description="Low complexity" evidence="5">
    <location>
        <begin position="1"/>
        <end position="10"/>
    </location>
</feature>
<dbReference type="OrthoDB" id="10265695at2759"/>
<proteinExistence type="inferred from homology"/>
<dbReference type="InterPro" id="IPR000555">
    <property type="entry name" value="JAMM/MPN+_dom"/>
</dbReference>
<keyword evidence="2 4" id="KW-0396">Initiation factor</keyword>
<dbReference type="InterPro" id="IPR027524">
    <property type="entry name" value="eIF3h"/>
</dbReference>
<dbReference type="HAMAP" id="MF_03007">
    <property type="entry name" value="eIF3h"/>
    <property type="match status" value="1"/>
</dbReference>
<dbReference type="Pfam" id="PF01398">
    <property type="entry name" value="JAB"/>
    <property type="match status" value="1"/>
</dbReference>
<dbReference type="GO" id="GO:0008237">
    <property type="term" value="F:metallopeptidase activity"/>
    <property type="evidence" value="ECO:0007669"/>
    <property type="project" value="InterPro"/>
</dbReference>
<comment type="caution">
    <text evidence="7">The sequence shown here is derived from an EMBL/GenBank/DDBJ whole genome shotgun (WGS) entry which is preliminary data.</text>
</comment>
<keyword evidence="8" id="KW-1185">Reference proteome</keyword>
<dbReference type="EMBL" id="BNJQ01000013">
    <property type="protein sequence ID" value="GHP06489.1"/>
    <property type="molecule type" value="Genomic_DNA"/>
</dbReference>
<evidence type="ECO:0000256" key="5">
    <source>
        <dbReference type="SAM" id="MobiDB-lite"/>
    </source>
</evidence>
<feature type="region of interest" description="Disordered" evidence="5">
    <location>
        <begin position="283"/>
        <end position="311"/>
    </location>
</feature>
<dbReference type="Pfam" id="PF19445">
    <property type="entry name" value="eIF3h_C"/>
    <property type="match status" value="1"/>
</dbReference>
<dbReference type="GO" id="GO:0003743">
    <property type="term" value="F:translation initiation factor activity"/>
    <property type="evidence" value="ECO:0007669"/>
    <property type="project" value="UniProtKB-UniRule"/>
</dbReference>
<sequence>MASSQQQQQQKMGAWGKPRETSQAQAPLQSVQIDGRAVLKIIRHCAAFTPTPVTGELLGLDIGSTLEITDCFPFPTESHEQGSKNNDSDSVSADYQISMMHCLREINVDNNMVGMYMSSYLGSYQTEALIETFLSYQESLSRCVCIIHDPTSVAERGVLSLKALRLSDAFVAFYKNNTFTTEQIHKAGLQLDSIFEEIPLHVHNSALVSALMSTLAPAPELMSNADSDRLNLDASAQLEKNVEFLIDNLDDLSREAAVINQWQRQNMRNNQARMAFLAKRRAENAARRAAGEEPLPEDDGPMGRGSGPEPTRLSAYLIANEMNTFCNGIHSLTSGTLKKLSLASYLHGPSAENK</sequence>
<dbReference type="InterPro" id="IPR045810">
    <property type="entry name" value="eIF3h_C"/>
</dbReference>
<evidence type="ECO:0000256" key="1">
    <source>
        <dbReference type="ARBA" id="ARBA00022490"/>
    </source>
</evidence>
<dbReference type="InterPro" id="IPR050242">
    <property type="entry name" value="JAMM_MPN+_peptidase_M67A"/>
</dbReference>
<evidence type="ECO:0000256" key="4">
    <source>
        <dbReference type="HAMAP-Rule" id="MF_03007"/>
    </source>
</evidence>
<feature type="region of interest" description="Disordered" evidence="5">
    <location>
        <begin position="1"/>
        <end position="28"/>
    </location>
</feature>
<dbReference type="GO" id="GO:0016282">
    <property type="term" value="C:eukaryotic 43S preinitiation complex"/>
    <property type="evidence" value="ECO:0007669"/>
    <property type="project" value="UniProtKB-UniRule"/>
</dbReference>
<dbReference type="SMART" id="SM00232">
    <property type="entry name" value="JAB_MPN"/>
    <property type="match status" value="1"/>
</dbReference>
<dbReference type="Proteomes" id="UP000660262">
    <property type="component" value="Unassembled WGS sequence"/>
</dbReference>
<dbReference type="GO" id="GO:0033290">
    <property type="term" value="C:eukaryotic 48S preinitiation complex"/>
    <property type="evidence" value="ECO:0007669"/>
    <property type="project" value="UniProtKB-UniRule"/>
</dbReference>
<name>A0A830HMT7_9CHLO</name>
<evidence type="ECO:0000313" key="8">
    <source>
        <dbReference type="Proteomes" id="UP000660262"/>
    </source>
</evidence>
<keyword evidence="1 4" id="KW-0963">Cytoplasm</keyword>
<comment type="subcellular location">
    <subcellularLocation>
        <location evidence="4">Cytoplasm</location>
    </subcellularLocation>
</comment>
<evidence type="ECO:0000256" key="3">
    <source>
        <dbReference type="ARBA" id="ARBA00022917"/>
    </source>
</evidence>
<protein>
    <recommendedName>
        <fullName evidence="4">Eukaryotic translation initiation factor 3 subunit H</fullName>
        <shortName evidence="4">eIF3h</shortName>
    </recommendedName>
</protein>
<gene>
    <name evidence="7" type="ORF">PPROV_000523400</name>
</gene>
<dbReference type="InterPro" id="IPR037518">
    <property type="entry name" value="MPN"/>
</dbReference>
<organism evidence="7 8">
    <name type="scientific">Pycnococcus provasolii</name>
    <dbReference type="NCBI Taxonomy" id="41880"/>
    <lineage>
        <taxon>Eukaryota</taxon>
        <taxon>Viridiplantae</taxon>
        <taxon>Chlorophyta</taxon>
        <taxon>Pseudoscourfieldiophyceae</taxon>
        <taxon>Pseudoscourfieldiales</taxon>
        <taxon>Pycnococcaceae</taxon>
        <taxon>Pycnococcus</taxon>
    </lineage>
</organism>